<name>D8DUN0_9BACT</name>
<sequence>MKSYPTRFMLYMIEIILKKIFTRIENRIDRSHLNVAKTIYVNFRTLPFRTAIKFPIFIYGRLQFIGGNIIINGRLERGMIKIGRQKDFYTTPGRYSTLILRTGCSIEFNGLCSIARNCVLRITEQGKLKFGSLVWIGESVNIDCTNQISIEEGSSITYNTIISDSNHHYVIDMTNQTVKPMSKKISIGKYNWIGNNSYINKGTVTPDNSLVAHGSYLDKDYLNLNGKNESVVLAGTPAKIIGHNRKRIFSGKIQAGIDKYFKTNPHSTCYLLPEGIKDESEIIYFK</sequence>
<keyword evidence="1" id="KW-0808">Transferase</keyword>
<evidence type="ECO:0000313" key="1">
    <source>
        <dbReference type="EMBL" id="EFI72884.1"/>
    </source>
</evidence>
<evidence type="ECO:0000313" key="2">
    <source>
        <dbReference type="Proteomes" id="UP000004524"/>
    </source>
</evidence>
<dbReference type="GO" id="GO:0016740">
    <property type="term" value="F:transferase activity"/>
    <property type="evidence" value="ECO:0007669"/>
    <property type="project" value="UniProtKB-KW"/>
</dbReference>
<dbReference type="EMBL" id="ADWO01000022">
    <property type="protein sequence ID" value="EFI72884.1"/>
    <property type="molecule type" value="Genomic_DNA"/>
</dbReference>
<comment type="caution">
    <text evidence="1">The sequence shown here is derived from an EMBL/GenBank/DDBJ whole genome shotgun (WGS) entry which is preliminary data.</text>
</comment>
<proteinExistence type="predicted"/>
<organism evidence="1 2">
    <name type="scientific">Segatella baroniae B14</name>
    <dbReference type="NCBI Taxonomy" id="752555"/>
    <lineage>
        <taxon>Bacteria</taxon>
        <taxon>Pseudomonadati</taxon>
        <taxon>Bacteroidota</taxon>
        <taxon>Bacteroidia</taxon>
        <taxon>Bacteroidales</taxon>
        <taxon>Prevotellaceae</taxon>
        <taxon>Segatella</taxon>
    </lineage>
</organism>
<accession>D8DUN0</accession>
<reference evidence="1 2" key="1">
    <citation type="journal article" date="2010" name="Microb. Ecol.">
        <title>Comparative genome analysis of Prevotella ruminicola and Prevotella bryantii: insights into their environmental niche.</title>
        <authorList>
            <consortium name="North American Consortium for Rumen Bacteria"/>
            <person name="Purushe J."/>
            <person name="Fouts D.E."/>
            <person name="Morrison M."/>
            <person name="White B.A."/>
            <person name="Mackie R.I."/>
            <person name="Coutinho P.M."/>
            <person name="Henrissat B."/>
            <person name="Nelson K.E."/>
        </authorList>
    </citation>
    <scope>NUCLEOTIDE SEQUENCE [LARGE SCALE GENOMIC DNA]</scope>
    <source>
        <strain evidence="1 2">B14</strain>
    </source>
</reference>
<dbReference type="PANTHER" id="PTHR23416">
    <property type="entry name" value="SIALIC ACID SYNTHASE-RELATED"/>
    <property type="match status" value="1"/>
</dbReference>
<dbReference type="InterPro" id="IPR011004">
    <property type="entry name" value="Trimer_LpxA-like_sf"/>
</dbReference>
<protein>
    <submittedName>
        <fullName evidence="1">Putative glycosyltransferase</fullName>
    </submittedName>
</protein>
<dbReference type="SUPFAM" id="SSF51161">
    <property type="entry name" value="Trimeric LpxA-like enzymes"/>
    <property type="match status" value="1"/>
</dbReference>
<dbReference type="Proteomes" id="UP000004524">
    <property type="component" value="Unassembled WGS sequence"/>
</dbReference>
<dbReference type="AlphaFoldDB" id="D8DUN0"/>
<gene>
    <name evidence="1" type="ORF">PBR_2429</name>
</gene>
<keyword evidence="2" id="KW-1185">Reference proteome</keyword>
<dbReference type="InterPro" id="IPR051159">
    <property type="entry name" value="Hexapeptide_acetyltransf"/>
</dbReference>
<dbReference type="Gene3D" id="2.160.10.10">
    <property type="entry name" value="Hexapeptide repeat proteins"/>
    <property type="match status" value="1"/>
</dbReference>